<feature type="domain" description="Peptidase S26" evidence="3">
    <location>
        <begin position="58"/>
        <end position="179"/>
    </location>
</feature>
<dbReference type="RefSeq" id="WP_157938670.1">
    <property type="nucleotide sequence ID" value="NZ_MCXI02000004.1"/>
</dbReference>
<keyword evidence="2" id="KW-0645">Protease</keyword>
<evidence type="ECO:0000256" key="1">
    <source>
        <dbReference type="ARBA" id="ARBA00019232"/>
    </source>
</evidence>
<name>A0AAP8SY28_9VIBR</name>
<dbReference type="GO" id="GO:0006465">
    <property type="term" value="P:signal peptide processing"/>
    <property type="evidence" value="ECO:0007669"/>
    <property type="project" value="InterPro"/>
</dbReference>
<keyword evidence="2" id="KW-0812">Transmembrane</keyword>
<dbReference type="InterPro" id="IPR000223">
    <property type="entry name" value="Pept_S26A_signal_pept_1"/>
</dbReference>
<protein>
    <recommendedName>
        <fullName evidence="1 2">Signal peptidase I</fullName>
        <ecNumber evidence="2">3.4.21.89</ecNumber>
    </recommendedName>
</protein>
<keyword evidence="2" id="KW-1133">Transmembrane helix</keyword>
<proteinExistence type="inferred from homology"/>
<keyword evidence="2" id="KW-0378">Hydrolase</keyword>
<comment type="subcellular location">
    <subcellularLocation>
        <location evidence="2">Membrane</location>
        <topology evidence="2">Multi-pass membrane protein</topology>
    </subcellularLocation>
</comment>
<comment type="caution">
    <text evidence="2">Lacks conserved residue(s) required for the propagation of feature annotation.</text>
</comment>
<comment type="caution">
    <text evidence="4">The sequence shown here is derived from an EMBL/GenBank/DDBJ whole genome shotgun (WGS) entry which is preliminary data.</text>
</comment>
<gene>
    <name evidence="4" type="ORF">BCS93_04270</name>
</gene>
<accession>A0AAP8SY28</accession>
<reference evidence="5" key="1">
    <citation type="submission" date="2016-07" db="EMBL/GenBank/DDBJ databases">
        <title>Nontailed viruses are major unrecognized killers of bacteria in the ocean.</title>
        <authorList>
            <person name="Kauffman K."/>
            <person name="Hussain F."/>
            <person name="Yang J."/>
            <person name="Arevalo P."/>
            <person name="Brown J."/>
            <person name="Cutler M."/>
            <person name="Kelly L."/>
            <person name="Polz M.F."/>
        </authorList>
    </citation>
    <scope>NUCLEOTIDE SEQUENCE [LARGE SCALE GENOMIC DNA]</scope>
    <source>
        <strain evidence="5">10N.222.49.A5</strain>
    </source>
</reference>
<evidence type="ECO:0000313" key="4">
    <source>
        <dbReference type="EMBL" id="PMP14011.1"/>
    </source>
</evidence>
<evidence type="ECO:0000256" key="2">
    <source>
        <dbReference type="RuleBase" id="RU362042"/>
    </source>
</evidence>
<dbReference type="AlphaFoldDB" id="A0AAP8SY28"/>
<dbReference type="SUPFAM" id="SSF51306">
    <property type="entry name" value="LexA/Signal peptidase"/>
    <property type="match status" value="1"/>
</dbReference>
<dbReference type="GO" id="GO:0009003">
    <property type="term" value="F:signal peptidase activity"/>
    <property type="evidence" value="ECO:0007669"/>
    <property type="project" value="UniProtKB-EC"/>
</dbReference>
<dbReference type="Pfam" id="PF10502">
    <property type="entry name" value="Peptidase_S26"/>
    <property type="match status" value="1"/>
</dbReference>
<dbReference type="InterPro" id="IPR036286">
    <property type="entry name" value="LexA/Signal_pep-like_sf"/>
</dbReference>
<comment type="catalytic activity">
    <reaction evidence="2">
        <text>Cleavage of hydrophobic, N-terminal signal or leader sequences from secreted and periplasmic proteins.</text>
        <dbReference type="EC" id="3.4.21.89"/>
    </reaction>
</comment>
<dbReference type="EMBL" id="MDBO01000036">
    <property type="protein sequence ID" value="PMP14011.1"/>
    <property type="molecule type" value="Genomic_DNA"/>
</dbReference>
<dbReference type="GO" id="GO:0016020">
    <property type="term" value="C:membrane"/>
    <property type="evidence" value="ECO:0007669"/>
    <property type="project" value="UniProtKB-SubCell"/>
</dbReference>
<dbReference type="Proteomes" id="UP000235611">
    <property type="component" value="Unassembled WGS sequence"/>
</dbReference>
<keyword evidence="2" id="KW-0472">Membrane</keyword>
<comment type="similarity">
    <text evidence="2">Belongs to the peptidase S26 family.</text>
</comment>
<organism evidence="4 5">
    <name type="scientific">Vibrio breoganii</name>
    <dbReference type="NCBI Taxonomy" id="553239"/>
    <lineage>
        <taxon>Bacteria</taxon>
        <taxon>Pseudomonadati</taxon>
        <taxon>Pseudomonadota</taxon>
        <taxon>Gammaproteobacteria</taxon>
        <taxon>Vibrionales</taxon>
        <taxon>Vibrionaceae</taxon>
        <taxon>Vibrio</taxon>
    </lineage>
</organism>
<evidence type="ECO:0000259" key="3">
    <source>
        <dbReference type="Pfam" id="PF10502"/>
    </source>
</evidence>
<dbReference type="Gene3D" id="2.10.109.10">
    <property type="entry name" value="Umud Fragment, subunit A"/>
    <property type="match status" value="1"/>
</dbReference>
<dbReference type="GO" id="GO:0004252">
    <property type="term" value="F:serine-type endopeptidase activity"/>
    <property type="evidence" value="ECO:0007669"/>
    <property type="project" value="InterPro"/>
</dbReference>
<sequence>MDAVSQTNRQHPLWFLTKMIWVGMAMMLGASILFHAVSQRFQLVFDTQVDRCIPEYSVYLVDRTVTDFEKGGIYTFTARNMSPYFEDGQPIGKYLVGTAGDAVVQNEHGVFINGTQVADGDYAAAEKLGFSPEHYYKTFTIPEGHFFFVGSHTAPRSFDSRYYGLVREDQLVGGATPLW</sequence>
<dbReference type="EC" id="3.4.21.89" evidence="2"/>
<feature type="transmembrane region" description="Helical" evidence="2">
    <location>
        <begin position="20"/>
        <end position="37"/>
    </location>
</feature>
<dbReference type="InterPro" id="IPR019533">
    <property type="entry name" value="Peptidase_S26"/>
</dbReference>
<evidence type="ECO:0000313" key="5">
    <source>
        <dbReference type="Proteomes" id="UP000235611"/>
    </source>
</evidence>
<dbReference type="NCBIfam" id="TIGR02227">
    <property type="entry name" value="sigpep_I_bact"/>
    <property type="match status" value="1"/>
</dbReference>